<gene>
    <name evidence="1" type="ORF">BS639_24500</name>
</gene>
<dbReference type="RefSeq" id="WP_084984639.1">
    <property type="nucleotide sequence ID" value="NZ_CBCSCF010000028.1"/>
</dbReference>
<evidence type="ECO:0000313" key="1">
    <source>
        <dbReference type="EMBL" id="ORJ18588.1"/>
    </source>
</evidence>
<evidence type="ECO:0000313" key="2">
    <source>
        <dbReference type="Proteomes" id="UP000192722"/>
    </source>
</evidence>
<sequence length="161" mass="18020">MITIEEIKAAIKRIKDTELIASNPSNNEKNIRFKKGNDAFSLSILDGDNVSKTKLSLLKILNIDEKYNDFAKDAEVAANSINTSPCKVFFMSTEKLKGFFVILNIFSDKLESFENNISEEDKVHKASVLILSMIIETYNCANLISSHLAKLKVDAEVANEQ</sequence>
<reference evidence="1 2" key="1">
    <citation type="journal article" date="2017" name="Int. J. Syst. Evol. Microbiol.">
        <title>Rouxiella badensis sp. nov. and Rouxiella silvae sp. nov. isolated from peat bog soil in Germany and emendation of the genus description.</title>
        <authorList>
            <person name="Le Fleche-Mateos A."/>
            <person name="Kugler J.H."/>
            <person name="Hansen S.H."/>
            <person name="Syldatk C."/>
            <person name="Hausmann R."/>
            <person name="Lomprez F."/>
            <person name="Vandenbogaert M."/>
            <person name="Manuguerra J.C."/>
            <person name="Grimont P.A."/>
        </authorList>
    </citation>
    <scope>NUCLEOTIDE SEQUENCE [LARGE SCALE GENOMIC DNA]</scope>
    <source>
        <strain evidence="1 2">213</strain>
    </source>
</reference>
<keyword evidence="2" id="KW-1185">Reference proteome</keyword>
<name>A0ABX3TTN8_9GAMM</name>
<organism evidence="1 2">
    <name type="scientific">Rouxiella silvae</name>
    <dbReference type="NCBI Taxonomy" id="1646373"/>
    <lineage>
        <taxon>Bacteria</taxon>
        <taxon>Pseudomonadati</taxon>
        <taxon>Pseudomonadota</taxon>
        <taxon>Gammaproteobacteria</taxon>
        <taxon>Enterobacterales</taxon>
        <taxon>Yersiniaceae</taxon>
        <taxon>Rouxiella</taxon>
    </lineage>
</organism>
<comment type="caution">
    <text evidence="1">The sequence shown here is derived from an EMBL/GenBank/DDBJ whole genome shotgun (WGS) entry which is preliminary data.</text>
</comment>
<proteinExistence type="predicted"/>
<dbReference type="EMBL" id="MRWD01000113">
    <property type="protein sequence ID" value="ORJ18588.1"/>
    <property type="molecule type" value="Genomic_DNA"/>
</dbReference>
<dbReference type="Proteomes" id="UP000192722">
    <property type="component" value="Unassembled WGS sequence"/>
</dbReference>
<accession>A0ABX3TTN8</accession>
<protein>
    <submittedName>
        <fullName evidence="1">Uncharacterized protein</fullName>
    </submittedName>
</protein>